<name>A0A0S4QWD3_9ACTN</name>
<evidence type="ECO:0000256" key="1">
    <source>
        <dbReference type="SAM" id="SignalP"/>
    </source>
</evidence>
<dbReference type="RefSeq" id="WP_091284221.1">
    <property type="nucleotide sequence ID" value="NZ_FAOZ01000032.1"/>
</dbReference>
<evidence type="ECO:0000313" key="3">
    <source>
        <dbReference type="Proteomes" id="UP000198802"/>
    </source>
</evidence>
<dbReference type="InterPro" id="IPR011659">
    <property type="entry name" value="WD40"/>
</dbReference>
<evidence type="ECO:0000313" key="2">
    <source>
        <dbReference type="EMBL" id="CUU59837.1"/>
    </source>
</evidence>
<keyword evidence="3" id="KW-1185">Reference proteome</keyword>
<gene>
    <name evidence="2" type="ORF">Ga0074812_13242</name>
</gene>
<dbReference type="SUPFAM" id="SSF63829">
    <property type="entry name" value="Calcium-dependent phosphotriesterase"/>
    <property type="match status" value="1"/>
</dbReference>
<dbReference type="PANTHER" id="PTHR35399">
    <property type="entry name" value="SLR8030 PROTEIN"/>
    <property type="match status" value="1"/>
</dbReference>
<accession>A0A0S4QWD3</accession>
<proteinExistence type="predicted"/>
<dbReference type="PANTHER" id="PTHR35399:SF2">
    <property type="entry name" value="DUF839 DOMAIN-CONTAINING PROTEIN"/>
    <property type="match status" value="1"/>
</dbReference>
<dbReference type="EMBL" id="FAOZ01000032">
    <property type="protein sequence ID" value="CUU59837.1"/>
    <property type="molecule type" value="Genomic_DNA"/>
</dbReference>
<feature type="signal peptide" evidence="1">
    <location>
        <begin position="1"/>
        <end position="30"/>
    </location>
</feature>
<dbReference type="AlphaFoldDB" id="A0A0S4QWD3"/>
<reference evidence="3" key="1">
    <citation type="submission" date="2015-11" db="EMBL/GenBank/DDBJ databases">
        <authorList>
            <person name="Varghese N."/>
        </authorList>
    </citation>
    <scope>NUCLEOTIDE SEQUENCE [LARGE SCALE GENOMIC DNA]</scope>
    <source>
        <strain evidence="3">DSM 45899</strain>
    </source>
</reference>
<protein>
    <submittedName>
        <fullName evidence="2">WD40-like Beta Propeller Repeat</fullName>
    </submittedName>
</protein>
<feature type="chain" id="PRO_5006626518" evidence="1">
    <location>
        <begin position="31"/>
        <end position="387"/>
    </location>
</feature>
<dbReference type="InterPro" id="IPR006311">
    <property type="entry name" value="TAT_signal"/>
</dbReference>
<organism evidence="2 3">
    <name type="scientific">Parafrankia irregularis</name>
    <dbReference type="NCBI Taxonomy" id="795642"/>
    <lineage>
        <taxon>Bacteria</taxon>
        <taxon>Bacillati</taxon>
        <taxon>Actinomycetota</taxon>
        <taxon>Actinomycetes</taxon>
        <taxon>Frankiales</taxon>
        <taxon>Frankiaceae</taxon>
        <taxon>Parafrankia</taxon>
    </lineage>
</organism>
<dbReference type="Pfam" id="PF05787">
    <property type="entry name" value="PhoX"/>
    <property type="match status" value="2"/>
</dbReference>
<sequence length="387" mass="40165">MVDRRSFIRSAFVGAGVMAFSGTALEVAMAAPAQPGTSPYGALLAADANGVLLPSGFTSRIIARSGQTVSGTSYTWHNAPDGGACYTNGTGWMYVSNSEVGSSSGGASVLRFNSSGTVTSAQRILSGTSSNCAGGATPWGTWLSCEETSTGRVWETYPATGATAVARPAMGRFAHEAAACDPVRQVIYLTEDNSNGCFYRFRPTTWGNLSSGTLEVLCAGSGTSGTATWQTVPDPDGSPTATRNQVSAAKHFNGGEGVHYANDTVWWTTKGDNRVWKLNCATNAFELTYDDSLVTSGTAPLTGVDNITGSSYGDLYVAEDGGNLEICIITPTEVVAPILRLSGHGSSEITGPAFSPDGTRLYFSSQRGTTGSSSGGITFEVTGPFRT</sequence>
<dbReference type="Pfam" id="PF07676">
    <property type="entry name" value="PD40"/>
    <property type="match status" value="1"/>
</dbReference>
<dbReference type="Proteomes" id="UP000198802">
    <property type="component" value="Unassembled WGS sequence"/>
</dbReference>
<dbReference type="PROSITE" id="PS51318">
    <property type="entry name" value="TAT"/>
    <property type="match status" value="1"/>
</dbReference>
<keyword evidence="1" id="KW-0732">Signal</keyword>
<dbReference type="InterPro" id="IPR008557">
    <property type="entry name" value="PhoX"/>
</dbReference>